<name>A0A7X5XWL5_9SPHN</name>
<evidence type="ECO:0000313" key="4">
    <source>
        <dbReference type="EMBL" id="NJB96659.1"/>
    </source>
</evidence>
<keyword evidence="1" id="KW-0443">Lipid metabolism</keyword>
<dbReference type="PROSITE" id="PS51257">
    <property type="entry name" value="PROKAR_LIPOPROTEIN"/>
    <property type="match status" value="1"/>
</dbReference>
<dbReference type="SUPFAM" id="SSF52151">
    <property type="entry name" value="FabD/lysophospholipase-like"/>
    <property type="match status" value="1"/>
</dbReference>
<gene>
    <name evidence="4" type="ORF">GGR89_000959</name>
</gene>
<accession>A0A7X5XWL5</accession>
<evidence type="ECO:0000259" key="3">
    <source>
        <dbReference type="Pfam" id="PF01734"/>
    </source>
</evidence>
<dbReference type="AlphaFoldDB" id="A0A7X5XWL5"/>
<evidence type="ECO:0000256" key="2">
    <source>
        <dbReference type="SAM" id="SignalP"/>
    </source>
</evidence>
<dbReference type="Pfam" id="PF01734">
    <property type="entry name" value="Patatin"/>
    <property type="match status" value="1"/>
</dbReference>
<reference evidence="4 5" key="1">
    <citation type="submission" date="2020-03" db="EMBL/GenBank/DDBJ databases">
        <title>Genomic Encyclopedia of Type Strains, Phase IV (KMG-IV): sequencing the most valuable type-strain genomes for metagenomic binning, comparative biology and taxonomic classification.</title>
        <authorList>
            <person name="Goeker M."/>
        </authorList>
    </citation>
    <scope>NUCLEOTIDE SEQUENCE [LARGE SCALE GENOMIC DNA]</scope>
    <source>
        <strain evidence="4 5">DSM 7225</strain>
    </source>
</reference>
<evidence type="ECO:0000313" key="5">
    <source>
        <dbReference type="Proteomes" id="UP000531251"/>
    </source>
</evidence>
<dbReference type="InterPro" id="IPR002641">
    <property type="entry name" value="PNPLA_dom"/>
</dbReference>
<dbReference type="Gene3D" id="3.40.1090.10">
    <property type="entry name" value="Cytosolic phospholipase A2 catalytic domain"/>
    <property type="match status" value="1"/>
</dbReference>
<evidence type="ECO:0000256" key="1">
    <source>
        <dbReference type="ARBA" id="ARBA00023098"/>
    </source>
</evidence>
<feature type="domain" description="PNPLA" evidence="3">
    <location>
        <begin position="99"/>
        <end position="329"/>
    </location>
</feature>
<dbReference type="Proteomes" id="UP000531251">
    <property type="component" value="Unassembled WGS sequence"/>
</dbReference>
<protein>
    <recommendedName>
        <fullName evidence="3">PNPLA domain-containing protein</fullName>
    </recommendedName>
</protein>
<proteinExistence type="predicted"/>
<sequence>MKTLGLLFAVVAAGLSLAGCSQPRPKAILGCNYKMLPISVGPAWQTRQLRTAAGDALARVPGSAEEELGAALRARRALRLRTTGSLGAAASTVEPDRFLALSGGGQHGAFGAGFFYGMGTLPTWDIVTGVSTGSLQSTLLFLANQKVPGDRDYAAWVDGPLSGKEGDTGFVVQPGTSNVGDLVLAYSILKEADLLRVRGGGAGLGAVLKGSSATFAPLRARLLKIMSLGTLQEVAEEGQKGRKLLVGVSNLDDGGAYAVDLTALVAPMLGNPSPADQARIQGCYVDALLASSSVPPGVPPVTLERLVDGPPVQPIEEKRIQMYMDGGARFGMFLQPEERAFEAAGPGGRAEVTLMVNTSMDPGTWTGTDQPMQRFSAISGALRAVDLLETQVYSFSAAQVEELGVRYGWLRMASLTRAPGGEKPENHVFYGKTCSQWQAIDAKAKPLQFYPWYMACTADYGRSRGATQQWNHRVPAQP</sequence>
<feature type="signal peptide" evidence="2">
    <location>
        <begin position="1"/>
        <end position="18"/>
    </location>
</feature>
<dbReference type="RefSeq" id="WP_125977916.1">
    <property type="nucleotide sequence ID" value="NZ_BAAADY010000021.1"/>
</dbReference>
<organism evidence="4 5">
    <name type="scientific">Sphingomonas trueperi</name>
    <dbReference type="NCBI Taxonomy" id="53317"/>
    <lineage>
        <taxon>Bacteria</taxon>
        <taxon>Pseudomonadati</taxon>
        <taxon>Pseudomonadota</taxon>
        <taxon>Alphaproteobacteria</taxon>
        <taxon>Sphingomonadales</taxon>
        <taxon>Sphingomonadaceae</taxon>
        <taxon>Sphingomonas</taxon>
    </lineage>
</organism>
<keyword evidence="2" id="KW-0732">Signal</keyword>
<dbReference type="EMBL" id="JAATJB010000002">
    <property type="protein sequence ID" value="NJB96659.1"/>
    <property type="molecule type" value="Genomic_DNA"/>
</dbReference>
<comment type="caution">
    <text evidence="4">The sequence shown here is derived from an EMBL/GenBank/DDBJ whole genome shotgun (WGS) entry which is preliminary data.</text>
</comment>
<dbReference type="GO" id="GO:0006629">
    <property type="term" value="P:lipid metabolic process"/>
    <property type="evidence" value="ECO:0007669"/>
    <property type="project" value="UniProtKB-KW"/>
</dbReference>
<feature type="chain" id="PRO_5031166181" description="PNPLA domain-containing protein" evidence="2">
    <location>
        <begin position="19"/>
        <end position="478"/>
    </location>
</feature>
<dbReference type="InterPro" id="IPR016035">
    <property type="entry name" value="Acyl_Trfase/lysoPLipase"/>
</dbReference>
<keyword evidence="5" id="KW-1185">Reference proteome</keyword>